<reference evidence="1 2" key="1">
    <citation type="submission" date="2024-05" db="EMBL/GenBank/DDBJ databases">
        <authorList>
            <person name="Wallberg A."/>
        </authorList>
    </citation>
    <scope>NUCLEOTIDE SEQUENCE [LARGE SCALE GENOMIC DNA]</scope>
</reference>
<keyword evidence="2" id="KW-1185">Reference proteome</keyword>
<evidence type="ECO:0000313" key="1">
    <source>
        <dbReference type="EMBL" id="CAL4065580.1"/>
    </source>
</evidence>
<dbReference type="EMBL" id="CAXKWB010001830">
    <property type="protein sequence ID" value="CAL4065580.1"/>
    <property type="molecule type" value="Genomic_DNA"/>
</dbReference>
<dbReference type="InterPro" id="IPR029058">
    <property type="entry name" value="AB_hydrolase_fold"/>
</dbReference>
<dbReference type="SUPFAM" id="SSF53474">
    <property type="entry name" value="alpha/beta-Hydrolases"/>
    <property type="match status" value="1"/>
</dbReference>
<dbReference type="AlphaFoldDB" id="A0AAV2PVW7"/>
<name>A0AAV2PVW7_MEGNR</name>
<proteinExistence type="predicted"/>
<dbReference type="Gene3D" id="3.40.50.1820">
    <property type="entry name" value="alpha/beta hydrolase"/>
    <property type="match status" value="1"/>
</dbReference>
<evidence type="ECO:0000313" key="2">
    <source>
        <dbReference type="Proteomes" id="UP001497623"/>
    </source>
</evidence>
<organism evidence="1 2">
    <name type="scientific">Meganyctiphanes norvegica</name>
    <name type="common">Northern krill</name>
    <name type="synonym">Thysanopoda norvegica</name>
    <dbReference type="NCBI Taxonomy" id="48144"/>
    <lineage>
        <taxon>Eukaryota</taxon>
        <taxon>Metazoa</taxon>
        <taxon>Ecdysozoa</taxon>
        <taxon>Arthropoda</taxon>
        <taxon>Crustacea</taxon>
        <taxon>Multicrustacea</taxon>
        <taxon>Malacostraca</taxon>
        <taxon>Eumalacostraca</taxon>
        <taxon>Eucarida</taxon>
        <taxon>Euphausiacea</taxon>
        <taxon>Euphausiidae</taxon>
        <taxon>Meganyctiphanes</taxon>
    </lineage>
</organism>
<sequence>MLGSAIQSASSLKLWVALIGPFMLDIPSLEEASLYINEALVSLQEMGADTEHVIAAGHGMGGHVAENWAVDWFGNARALIMMARQPDLVDPNLDHLPYLLISGDLDGIRVVTGVWEDYKRLESSLWLQPDNMFTRPVIVLEDVNHQHFSSGTPSSIMLDRDILSPIGYDEAHRTIATHVSAFLSVAVEENSDSVEAAKEVLEEAYVNTGAIFKALSEMSALTGGAGRSEWSEESQRIIVALMDAYQDTLIVEDKAWFDESGLVGGFPLLNLTDDGRANITTLTYINQPFQSIGNHTVLELAVKLKSQEAVKELLGPLDVEFGEPTTCKDINQVALDIAIAAASRQVQDRFVSRGHPVTLLADDVKLTGPGWYTASLYYNLTKEGLYIQSPSLPTNVNVGLGLGGMHYCWLLPPLRALEYVLVDALRHTNP</sequence>
<gene>
    <name evidence="1" type="ORF">MNOR_LOCUS4898</name>
</gene>
<protein>
    <submittedName>
        <fullName evidence="1">Uncharacterized protein</fullName>
    </submittedName>
</protein>
<accession>A0AAV2PVW7</accession>
<comment type="caution">
    <text evidence="1">The sequence shown here is derived from an EMBL/GenBank/DDBJ whole genome shotgun (WGS) entry which is preliminary data.</text>
</comment>
<dbReference type="Proteomes" id="UP001497623">
    <property type="component" value="Unassembled WGS sequence"/>
</dbReference>